<proteinExistence type="predicted"/>
<keyword evidence="3" id="KW-1185">Reference proteome</keyword>
<dbReference type="AlphaFoldDB" id="A0A2T2NM22"/>
<sequence>MKATLALLFSLAAVVMAAPNASPQGIQLPPRCGGANECRNWCSGRIPYCEPYLDYSSGNRCVCSN</sequence>
<evidence type="ECO:0000313" key="2">
    <source>
        <dbReference type="EMBL" id="PSN66409.1"/>
    </source>
</evidence>
<keyword evidence="1" id="KW-0732">Signal</keyword>
<accession>A0A2T2NM22</accession>
<name>A0A2T2NM22_CORCC</name>
<protein>
    <submittedName>
        <fullName evidence="2">Uncharacterized protein</fullName>
    </submittedName>
</protein>
<feature type="chain" id="PRO_5015606917" evidence="1">
    <location>
        <begin position="18"/>
        <end position="65"/>
    </location>
</feature>
<gene>
    <name evidence="2" type="ORF">BS50DRAFT_574838</name>
</gene>
<evidence type="ECO:0000313" key="3">
    <source>
        <dbReference type="Proteomes" id="UP000240883"/>
    </source>
</evidence>
<dbReference type="Proteomes" id="UP000240883">
    <property type="component" value="Unassembled WGS sequence"/>
</dbReference>
<reference evidence="2 3" key="1">
    <citation type="journal article" date="2018" name="Front. Microbiol.">
        <title>Genome-Wide Analysis of Corynespora cassiicola Leaf Fall Disease Putative Effectors.</title>
        <authorList>
            <person name="Lopez D."/>
            <person name="Ribeiro S."/>
            <person name="Label P."/>
            <person name="Fumanal B."/>
            <person name="Venisse J.S."/>
            <person name="Kohler A."/>
            <person name="de Oliveira R.R."/>
            <person name="Labutti K."/>
            <person name="Lipzen A."/>
            <person name="Lail K."/>
            <person name="Bauer D."/>
            <person name="Ohm R.A."/>
            <person name="Barry K.W."/>
            <person name="Spatafora J."/>
            <person name="Grigoriev I.V."/>
            <person name="Martin F.M."/>
            <person name="Pujade-Renaud V."/>
        </authorList>
    </citation>
    <scope>NUCLEOTIDE SEQUENCE [LARGE SCALE GENOMIC DNA]</scope>
    <source>
        <strain evidence="2 3">Philippines</strain>
    </source>
</reference>
<organism evidence="2 3">
    <name type="scientific">Corynespora cassiicola Philippines</name>
    <dbReference type="NCBI Taxonomy" id="1448308"/>
    <lineage>
        <taxon>Eukaryota</taxon>
        <taxon>Fungi</taxon>
        <taxon>Dikarya</taxon>
        <taxon>Ascomycota</taxon>
        <taxon>Pezizomycotina</taxon>
        <taxon>Dothideomycetes</taxon>
        <taxon>Pleosporomycetidae</taxon>
        <taxon>Pleosporales</taxon>
        <taxon>Corynesporascaceae</taxon>
        <taxon>Corynespora</taxon>
    </lineage>
</organism>
<feature type="signal peptide" evidence="1">
    <location>
        <begin position="1"/>
        <end position="17"/>
    </location>
</feature>
<evidence type="ECO:0000256" key="1">
    <source>
        <dbReference type="SAM" id="SignalP"/>
    </source>
</evidence>
<dbReference type="EMBL" id="KZ678136">
    <property type="protein sequence ID" value="PSN66409.1"/>
    <property type="molecule type" value="Genomic_DNA"/>
</dbReference>